<dbReference type="InterPro" id="IPR036393">
    <property type="entry name" value="AceGlu_kinase-like_sf"/>
</dbReference>
<comment type="similarity">
    <text evidence="8">Belongs to the glutamate 5-kinase family.</text>
</comment>
<keyword evidence="7 8" id="KW-0067">ATP-binding</keyword>
<dbReference type="Pfam" id="PF01472">
    <property type="entry name" value="PUA"/>
    <property type="match status" value="1"/>
</dbReference>
<dbReference type="InterPro" id="IPR001048">
    <property type="entry name" value="Asp/Glu/Uridylate_kinase"/>
</dbReference>
<dbReference type="FunFam" id="3.40.1160.10:FF:000006">
    <property type="entry name" value="Glutamate 5-kinase"/>
    <property type="match status" value="1"/>
</dbReference>
<evidence type="ECO:0000256" key="7">
    <source>
        <dbReference type="ARBA" id="ARBA00022840"/>
    </source>
</evidence>
<evidence type="ECO:0000256" key="6">
    <source>
        <dbReference type="ARBA" id="ARBA00022777"/>
    </source>
</evidence>
<dbReference type="InterPro" id="IPR041739">
    <property type="entry name" value="G5K_ProB"/>
</dbReference>
<dbReference type="PANTHER" id="PTHR43654">
    <property type="entry name" value="GLUTAMATE 5-KINASE"/>
    <property type="match status" value="1"/>
</dbReference>
<dbReference type="InterPro" id="IPR001057">
    <property type="entry name" value="Glu/AcGlu_kinase"/>
</dbReference>
<evidence type="ECO:0000256" key="8">
    <source>
        <dbReference type="HAMAP-Rule" id="MF_00456"/>
    </source>
</evidence>
<gene>
    <name evidence="8 10" type="primary">proB</name>
    <name evidence="10" type="ORF">DF168_01826</name>
</gene>
<dbReference type="HAMAP" id="MF_00456">
    <property type="entry name" value="ProB"/>
    <property type="match status" value="1"/>
</dbReference>
<keyword evidence="5 8" id="KW-0547">Nucleotide-binding</keyword>
<dbReference type="SUPFAM" id="SSF53633">
    <property type="entry name" value="Carbamate kinase-like"/>
    <property type="match status" value="1"/>
</dbReference>
<comment type="subcellular location">
    <subcellularLocation>
        <location evidence="8">Cytoplasm</location>
    </subcellularLocation>
</comment>
<dbReference type="CDD" id="cd04242">
    <property type="entry name" value="AAK_G5K_ProB"/>
    <property type="match status" value="1"/>
</dbReference>
<dbReference type="Proteomes" id="UP000247465">
    <property type="component" value="Chromosome"/>
</dbReference>
<evidence type="ECO:0000256" key="5">
    <source>
        <dbReference type="ARBA" id="ARBA00022741"/>
    </source>
</evidence>
<comment type="catalytic activity">
    <reaction evidence="8">
        <text>L-glutamate + ATP = L-glutamyl 5-phosphate + ADP</text>
        <dbReference type="Rhea" id="RHEA:14877"/>
        <dbReference type="ChEBI" id="CHEBI:29985"/>
        <dbReference type="ChEBI" id="CHEBI:30616"/>
        <dbReference type="ChEBI" id="CHEBI:58274"/>
        <dbReference type="ChEBI" id="CHEBI:456216"/>
        <dbReference type="EC" id="2.7.2.11"/>
    </reaction>
</comment>
<dbReference type="InterPro" id="IPR011529">
    <property type="entry name" value="Glu_5kinase"/>
</dbReference>
<dbReference type="CDD" id="cd21157">
    <property type="entry name" value="PUA_G5K"/>
    <property type="match status" value="1"/>
</dbReference>
<evidence type="ECO:0000256" key="2">
    <source>
        <dbReference type="ARBA" id="ARBA00022605"/>
    </source>
</evidence>
<dbReference type="KEGG" id="mtar:DF168_01826"/>
<evidence type="ECO:0000256" key="3">
    <source>
        <dbReference type="ARBA" id="ARBA00022650"/>
    </source>
</evidence>
<dbReference type="SMART" id="SM00359">
    <property type="entry name" value="PUA"/>
    <property type="match status" value="1"/>
</dbReference>
<organism evidence="10 11">
    <name type="scientific">Candidatus Moanibacter tarae</name>
    <dbReference type="NCBI Taxonomy" id="2200854"/>
    <lineage>
        <taxon>Bacteria</taxon>
        <taxon>Pseudomonadati</taxon>
        <taxon>Verrucomicrobiota</taxon>
        <taxon>Opitutia</taxon>
        <taxon>Puniceicoccales</taxon>
        <taxon>Puniceicoccales incertae sedis</taxon>
        <taxon>Candidatus Moanibacter</taxon>
    </lineage>
</organism>
<comment type="function">
    <text evidence="8">Catalyzes the transfer of a phosphate group to glutamate to form L-glutamate 5-phosphate.</text>
</comment>
<proteinExistence type="inferred from homology"/>
<keyword evidence="6 8" id="KW-0418">Kinase</keyword>
<evidence type="ECO:0000256" key="1">
    <source>
        <dbReference type="ARBA" id="ARBA00022490"/>
    </source>
</evidence>
<dbReference type="GO" id="GO:0003723">
    <property type="term" value="F:RNA binding"/>
    <property type="evidence" value="ECO:0007669"/>
    <property type="project" value="InterPro"/>
</dbReference>
<evidence type="ECO:0000313" key="11">
    <source>
        <dbReference type="Proteomes" id="UP000247465"/>
    </source>
</evidence>
<dbReference type="GO" id="GO:0004349">
    <property type="term" value="F:glutamate 5-kinase activity"/>
    <property type="evidence" value="ECO:0007669"/>
    <property type="project" value="UniProtKB-UniRule"/>
</dbReference>
<feature type="binding site" evidence="8">
    <location>
        <position position="14"/>
    </location>
    <ligand>
        <name>ATP</name>
        <dbReference type="ChEBI" id="CHEBI:30616"/>
    </ligand>
</feature>
<evidence type="ECO:0000256" key="4">
    <source>
        <dbReference type="ARBA" id="ARBA00022679"/>
    </source>
</evidence>
<evidence type="ECO:0000313" key="10">
    <source>
        <dbReference type="EMBL" id="AWT60610.1"/>
    </source>
</evidence>
<keyword evidence="4 8" id="KW-0808">Transferase</keyword>
<dbReference type="PROSITE" id="PS50890">
    <property type="entry name" value="PUA"/>
    <property type="match status" value="1"/>
</dbReference>
<dbReference type="UniPathway" id="UPA00098">
    <property type="reaction ID" value="UER00359"/>
</dbReference>
<dbReference type="AlphaFoldDB" id="A0A2Z4AMX8"/>
<dbReference type="SUPFAM" id="SSF88697">
    <property type="entry name" value="PUA domain-like"/>
    <property type="match status" value="1"/>
</dbReference>
<keyword evidence="2 8" id="KW-0028">Amino-acid biosynthesis</keyword>
<feature type="domain" description="PUA" evidence="9">
    <location>
        <begin position="277"/>
        <end position="360"/>
    </location>
</feature>
<feature type="binding site" evidence="8">
    <location>
        <position position="54"/>
    </location>
    <ligand>
        <name>substrate</name>
    </ligand>
</feature>
<keyword evidence="3 8" id="KW-0641">Proline biosynthesis</keyword>
<dbReference type="InterPro" id="IPR002478">
    <property type="entry name" value="PUA"/>
</dbReference>
<dbReference type="PANTHER" id="PTHR43654:SF1">
    <property type="entry name" value="ISOPENTENYL PHOSPHATE KINASE"/>
    <property type="match status" value="1"/>
</dbReference>
<accession>A0A2Z4AMX8</accession>
<protein>
    <recommendedName>
        <fullName evidence="8">Glutamate 5-kinase</fullName>
        <ecNumber evidence="8">2.7.2.11</ecNumber>
    </recommendedName>
    <alternativeName>
        <fullName evidence="8">Gamma-glutamyl kinase</fullName>
        <shortName evidence="8">GK</shortName>
    </alternativeName>
</protein>
<dbReference type="GO" id="GO:0005524">
    <property type="term" value="F:ATP binding"/>
    <property type="evidence" value="ECO:0007669"/>
    <property type="project" value="UniProtKB-KW"/>
</dbReference>
<dbReference type="Gene3D" id="3.40.1160.10">
    <property type="entry name" value="Acetylglutamate kinase-like"/>
    <property type="match status" value="1"/>
</dbReference>
<dbReference type="Pfam" id="PF00696">
    <property type="entry name" value="AA_kinase"/>
    <property type="match status" value="1"/>
</dbReference>
<keyword evidence="1 8" id="KW-0963">Cytoplasm</keyword>
<reference evidence="10 11" key="1">
    <citation type="submission" date="2018-06" db="EMBL/GenBank/DDBJ databases">
        <title>Draft Genome Sequence of a Novel Marine Bacterium Related to the Verrucomicrobia.</title>
        <authorList>
            <person name="Vosseberg J."/>
            <person name="Martijn J."/>
            <person name="Ettema T.J.G."/>
        </authorList>
    </citation>
    <scope>NUCLEOTIDE SEQUENCE [LARGE SCALE GENOMIC DNA]</scope>
    <source>
        <strain evidence="10">TARA_B100001123</strain>
    </source>
</reference>
<dbReference type="InterPro" id="IPR015947">
    <property type="entry name" value="PUA-like_sf"/>
</dbReference>
<dbReference type="EC" id="2.7.2.11" evidence="8"/>
<comment type="pathway">
    <text evidence="8">Amino-acid biosynthesis; L-proline biosynthesis; L-glutamate 5-semialdehyde from L-glutamate: step 1/2.</text>
</comment>
<feature type="binding site" evidence="8">
    <location>
        <position position="153"/>
    </location>
    <ligand>
        <name>substrate</name>
    </ligand>
</feature>
<dbReference type="NCBIfam" id="TIGR01027">
    <property type="entry name" value="proB"/>
    <property type="match status" value="1"/>
</dbReference>
<evidence type="ECO:0000259" key="9">
    <source>
        <dbReference type="SMART" id="SM00359"/>
    </source>
</evidence>
<name>A0A2Z4AMX8_9BACT</name>
<comment type="caution">
    <text evidence="8">Lacks conserved residue(s) required for the propagation of feature annotation.</text>
</comment>
<dbReference type="PRINTS" id="PR00474">
    <property type="entry name" value="GLU5KINASE"/>
</dbReference>
<dbReference type="PROSITE" id="PS00902">
    <property type="entry name" value="GLUTAMATE_5_KINASE"/>
    <property type="match status" value="1"/>
</dbReference>
<dbReference type="InterPro" id="IPR019797">
    <property type="entry name" value="Glutamate_5-kinase_CS"/>
</dbReference>
<dbReference type="EMBL" id="CP029803">
    <property type="protein sequence ID" value="AWT60610.1"/>
    <property type="molecule type" value="Genomic_DNA"/>
</dbReference>
<feature type="binding site" evidence="8">
    <location>
        <position position="141"/>
    </location>
    <ligand>
        <name>substrate</name>
    </ligand>
</feature>
<dbReference type="InterPro" id="IPR005715">
    <property type="entry name" value="Glu_5kinase/COase_Synthase"/>
</dbReference>
<dbReference type="PIRSF" id="PIRSF000729">
    <property type="entry name" value="GK"/>
    <property type="match status" value="1"/>
</dbReference>
<dbReference type="GO" id="GO:0055129">
    <property type="term" value="P:L-proline biosynthetic process"/>
    <property type="evidence" value="ECO:0007669"/>
    <property type="project" value="UniProtKB-UniRule"/>
</dbReference>
<dbReference type="GO" id="GO:0005829">
    <property type="term" value="C:cytosol"/>
    <property type="evidence" value="ECO:0007669"/>
    <property type="project" value="TreeGrafter"/>
</dbReference>
<dbReference type="InterPro" id="IPR036974">
    <property type="entry name" value="PUA_sf"/>
</dbReference>
<dbReference type="Gene3D" id="2.30.130.10">
    <property type="entry name" value="PUA domain"/>
    <property type="match status" value="1"/>
</dbReference>
<sequence>MHFLFENADRAVIKLGSNLLTDGSGSSNTQRIAAICRQIHLLHDKGIQVIIVSSGAIGLGMGKLGYKRRPRDLASLQACAAVGQSILTDTWQAGFDPFSIVVAQVLLTREDVRSRKRHVAVKNLFERLLSDHIVPIVNENDSVSTDEIRFGENDVLSALVSSLTKTDILIILSVIPGLIDREGSGKTIPLVENFTPYIEKIAGDTDSTTSVGGMRSKIKAAKIAVKSGCAVFIGDGNDPDIIKHLFRGNANGTFFMPNKIPLASRKRWIAFFENSKGSVTIDRGAHVAVTTEGRSLLARGIIGYRGEFEAGDVVKIESADGVVIARGVCQYASVELDAVLGQSSKQIHEIYPDRARFEVVHRDSLVIL</sequence>